<evidence type="ECO:0000256" key="1">
    <source>
        <dbReference type="ARBA" id="ARBA00004141"/>
    </source>
</evidence>
<keyword evidence="3 5" id="KW-1133">Transmembrane helix</keyword>
<feature type="transmembrane region" description="Helical" evidence="5">
    <location>
        <begin position="160"/>
        <end position="179"/>
    </location>
</feature>
<feature type="transmembrane region" description="Helical" evidence="5">
    <location>
        <begin position="82"/>
        <end position="103"/>
    </location>
</feature>
<evidence type="ECO:0000256" key="5">
    <source>
        <dbReference type="SAM" id="Phobius"/>
    </source>
</evidence>
<dbReference type="Proteomes" id="UP000004705">
    <property type="component" value="Chromosome"/>
</dbReference>
<evidence type="ECO:0000256" key="2">
    <source>
        <dbReference type="ARBA" id="ARBA00022692"/>
    </source>
</evidence>
<dbReference type="InterPro" id="IPR000537">
    <property type="entry name" value="UbiA_prenyltransferase"/>
</dbReference>
<keyword evidence="4 5" id="KW-0472">Membrane</keyword>
<evidence type="ECO:0000313" key="6">
    <source>
        <dbReference type="EMBL" id="EHY87330.1"/>
    </source>
</evidence>
<reference evidence="6 7" key="1">
    <citation type="journal article" date="2012" name="Stand. Genomic Sci.">
        <title>Genome sequence of the soil bacterium Saccharomonospora azurea type strain (NA-128(T)).</title>
        <authorList>
            <person name="Klenk H.P."/>
            <person name="Held B."/>
            <person name="Lucas S."/>
            <person name="Lapidus A."/>
            <person name="Copeland A."/>
            <person name="Hammon N."/>
            <person name="Pitluck S."/>
            <person name="Goodwin L.A."/>
            <person name="Han C."/>
            <person name="Tapia R."/>
            <person name="Brambilla E.M."/>
            <person name="Potter G."/>
            <person name="Land M."/>
            <person name="Ivanova N."/>
            <person name="Rohde M."/>
            <person name="Goker M."/>
            <person name="Detter J.C."/>
            <person name="Kyrpides N.C."/>
            <person name="Woyke T."/>
        </authorList>
    </citation>
    <scope>NUCLEOTIDE SEQUENCE [LARGE SCALE GENOMIC DNA]</scope>
    <source>
        <strain evidence="6 7">NA-128</strain>
    </source>
</reference>
<dbReference type="CDD" id="cd13956">
    <property type="entry name" value="PT_UbiA"/>
    <property type="match status" value="1"/>
</dbReference>
<dbReference type="RefSeq" id="WP_005438064.1">
    <property type="nucleotide sequence ID" value="NZ_CM001466.1"/>
</dbReference>
<dbReference type="Gene3D" id="1.10.357.140">
    <property type="entry name" value="UbiA prenyltransferase"/>
    <property type="match status" value="1"/>
</dbReference>
<accession>H8G7Q6</accession>
<feature type="transmembrane region" description="Helical" evidence="5">
    <location>
        <begin position="109"/>
        <end position="127"/>
    </location>
</feature>
<evidence type="ECO:0000256" key="3">
    <source>
        <dbReference type="ARBA" id="ARBA00022989"/>
    </source>
</evidence>
<evidence type="ECO:0000313" key="7">
    <source>
        <dbReference type="Proteomes" id="UP000004705"/>
    </source>
</evidence>
<gene>
    <name evidence="6" type="ORF">SacazDRAFT_00354</name>
</gene>
<keyword evidence="2 5" id="KW-0812">Transmembrane</keyword>
<name>H8G7Q6_9PSEU</name>
<proteinExistence type="predicted"/>
<feature type="transmembrane region" description="Helical" evidence="5">
    <location>
        <begin position="134"/>
        <end position="154"/>
    </location>
</feature>
<keyword evidence="7" id="KW-1185">Reference proteome</keyword>
<evidence type="ECO:0000256" key="4">
    <source>
        <dbReference type="ARBA" id="ARBA00023136"/>
    </source>
</evidence>
<dbReference type="AlphaFoldDB" id="H8G7Q6"/>
<dbReference type="GO" id="GO:0016765">
    <property type="term" value="F:transferase activity, transferring alkyl or aryl (other than methyl) groups"/>
    <property type="evidence" value="ECO:0007669"/>
    <property type="project" value="InterPro"/>
</dbReference>
<organism evidence="6 7">
    <name type="scientific">Saccharomonospora azurea NA-128</name>
    <dbReference type="NCBI Taxonomy" id="882081"/>
    <lineage>
        <taxon>Bacteria</taxon>
        <taxon>Bacillati</taxon>
        <taxon>Actinomycetota</taxon>
        <taxon>Actinomycetes</taxon>
        <taxon>Pseudonocardiales</taxon>
        <taxon>Pseudonocardiaceae</taxon>
        <taxon>Saccharomonospora</taxon>
    </lineage>
</organism>
<sequence>MRSVAARALALVRASHPEPSVVVTAVAVGLAVSTGRDGAGVVAVAVAVLSGQLSVGWLNDVLDADRDRLAGRIDKPAVTRTVSRRALAVATIVATLVCVPASFASGPAAGAVHVLAVASAWTYNLGLKSTPLSVLPYALSFGLLPTFVVLGLPGAPAPPWWLPAVGALLGAGAHFTNVLPDLAADAATGIRGLPHRLGSVGSRTAAAVLLLAASVVLAVTAPVVPLVAIGVPVVAAAVLAAGLARGRRDGSRAAFRAVLVVALLDLAFLLTAGHTMVA</sequence>
<feature type="transmembrane region" description="Helical" evidence="5">
    <location>
        <begin position="257"/>
        <end position="277"/>
    </location>
</feature>
<dbReference type="HOGENOM" id="CLU_080174_0_0_11"/>
<dbReference type="InterPro" id="IPR044878">
    <property type="entry name" value="UbiA_sf"/>
</dbReference>
<dbReference type="Pfam" id="PF01040">
    <property type="entry name" value="UbiA"/>
    <property type="match status" value="1"/>
</dbReference>
<protein>
    <submittedName>
        <fullName evidence="6">4-hydroxybenzoate polyprenyltransferase-like prenyltransferase</fullName>
    </submittedName>
</protein>
<feature type="transmembrane region" description="Helical" evidence="5">
    <location>
        <begin position="226"/>
        <end position="245"/>
    </location>
</feature>
<feature type="transmembrane region" description="Helical" evidence="5">
    <location>
        <begin position="200"/>
        <end position="220"/>
    </location>
</feature>
<dbReference type="GO" id="GO:0016020">
    <property type="term" value="C:membrane"/>
    <property type="evidence" value="ECO:0007669"/>
    <property type="project" value="UniProtKB-SubCell"/>
</dbReference>
<comment type="subcellular location">
    <subcellularLocation>
        <location evidence="1">Membrane</location>
        <topology evidence="1">Multi-pass membrane protein</topology>
    </subcellularLocation>
</comment>
<dbReference type="EMBL" id="CM001466">
    <property type="protein sequence ID" value="EHY87330.1"/>
    <property type="molecule type" value="Genomic_DNA"/>
</dbReference>